<organism evidence="2 3">
    <name type="scientific">Flagellimonas flava</name>
    <dbReference type="NCBI Taxonomy" id="570519"/>
    <lineage>
        <taxon>Bacteria</taxon>
        <taxon>Pseudomonadati</taxon>
        <taxon>Bacteroidota</taxon>
        <taxon>Flavobacteriia</taxon>
        <taxon>Flavobacteriales</taxon>
        <taxon>Flavobacteriaceae</taxon>
        <taxon>Flagellimonas</taxon>
    </lineage>
</organism>
<dbReference type="OrthoDB" id="1100868at2"/>
<keyword evidence="1" id="KW-0812">Transmembrane</keyword>
<evidence type="ECO:0000313" key="3">
    <source>
        <dbReference type="Proteomes" id="UP000184532"/>
    </source>
</evidence>
<dbReference type="AlphaFoldDB" id="A0A1M5K6G9"/>
<accession>A0A1M5K6G9</accession>
<reference evidence="3" key="1">
    <citation type="submission" date="2016-11" db="EMBL/GenBank/DDBJ databases">
        <authorList>
            <person name="Varghese N."/>
            <person name="Submissions S."/>
        </authorList>
    </citation>
    <scope>NUCLEOTIDE SEQUENCE [LARGE SCALE GENOMIC DNA]</scope>
    <source>
        <strain evidence="3">DSM 22638</strain>
    </source>
</reference>
<dbReference type="EMBL" id="FQWL01000002">
    <property type="protein sequence ID" value="SHG48412.1"/>
    <property type="molecule type" value="Genomic_DNA"/>
</dbReference>
<keyword evidence="1" id="KW-0472">Membrane</keyword>
<dbReference type="RefSeq" id="WP_073177739.1">
    <property type="nucleotide sequence ID" value="NZ_FQWL01000002.1"/>
</dbReference>
<evidence type="ECO:0000256" key="1">
    <source>
        <dbReference type="SAM" id="Phobius"/>
    </source>
</evidence>
<dbReference type="Proteomes" id="UP000184532">
    <property type="component" value="Unassembled WGS sequence"/>
</dbReference>
<keyword evidence="3" id="KW-1185">Reference proteome</keyword>
<protein>
    <submittedName>
        <fullName evidence="2">Uncharacterized protein</fullName>
    </submittedName>
</protein>
<sequence length="230" mass="26447">MKESLVVVLTLLVGTFGFGQGNLLTESETHIFWQPDKKLKQTDFKADATKIQNAIRYCDTVGLCTVASLGVFAVLDIPKKKKQRGRLREKVYVAPAFEFSTSYIVRTDSLGIEKQQVVFDMYELSARYIRKELGLMLERADAYGTLSIWLKTIENDAQKLRTEMVDSYTKDVYINNRPGAYLEWKEKVDSTLNDLKEFATKPEDCHRFVTKQPLDDKYKMAKTVVGRLFE</sequence>
<name>A0A1M5K6G9_9FLAO</name>
<proteinExistence type="predicted"/>
<dbReference type="STRING" id="570519.SAMN04488116_1410"/>
<evidence type="ECO:0000313" key="2">
    <source>
        <dbReference type="EMBL" id="SHG48412.1"/>
    </source>
</evidence>
<gene>
    <name evidence="2" type="ORF">SAMN04488116_1410</name>
</gene>
<feature type="transmembrane region" description="Helical" evidence="1">
    <location>
        <begin position="60"/>
        <end position="78"/>
    </location>
</feature>
<keyword evidence="1" id="KW-1133">Transmembrane helix</keyword>